<dbReference type="SUPFAM" id="SSF51069">
    <property type="entry name" value="Carbonic anhydrase"/>
    <property type="match status" value="1"/>
</dbReference>
<dbReference type="EMBL" id="BPLQ01015522">
    <property type="protein sequence ID" value="GIY88684.1"/>
    <property type="molecule type" value="Genomic_DNA"/>
</dbReference>
<comment type="caution">
    <text evidence="3">The sequence shown here is derived from an EMBL/GenBank/DDBJ whole genome shotgun (WGS) entry which is preliminary data.</text>
</comment>
<organism evidence="3 4">
    <name type="scientific">Caerostris darwini</name>
    <dbReference type="NCBI Taxonomy" id="1538125"/>
    <lineage>
        <taxon>Eukaryota</taxon>
        <taxon>Metazoa</taxon>
        <taxon>Ecdysozoa</taxon>
        <taxon>Arthropoda</taxon>
        <taxon>Chelicerata</taxon>
        <taxon>Arachnida</taxon>
        <taxon>Araneae</taxon>
        <taxon>Araneomorphae</taxon>
        <taxon>Entelegynae</taxon>
        <taxon>Araneoidea</taxon>
        <taxon>Araneidae</taxon>
        <taxon>Caerostris</taxon>
    </lineage>
</organism>
<accession>A0AAV4X4I1</accession>
<feature type="region of interest" description="Disordered" evidence="1">
    <location>
        <begin position="1"/>
        <end position="27"/>
    </location>
</feature>
<dbReference type="InterPro" id="IPR036398">
    <property type="entry name" value="CA_dom_sf"/>
</dbReference>
<gene>
    <name evidence="3" type="primary">CA10_1</name>
    <name evidence="3" type="ORF">CDAR_420891</name>
</gene>
<dbReference type="Proteomes" id="UP001054837">
    <property type="component" value="Unassembled WGS sequence"/>
</dbReference>
<proteinExistence type="predicted"/>
<name>A0AAV4X4I1_9ARAC</name>
<dbReference type="PROSITE" id="PS51144">
    <property type="entry name" value="ALPHA_CA_2"/>
    <property type="match status" value="1"/>
</dbReference>
<keyword evidence="4" id="KW-1185">Reference proteome</keyword>
<evidence type="ECO:0000256" key="1">
    <source>
        <dbReference type="SAM" id="MobiDB-lite"/>
    </source>
</evidence>
<protein>
    <submittedName>
        <fullName evidence="3">Carbonic anhydrase-related protein 10</fullName>
    </submittedName>
</protein>
<evidence type="ECO:0000313" key="3">
    <source>
        <dbReference type="EMBL" id="GIY88684.1"/>
    </source>
</evidence>
<dbReference type="InterPro" id="IPR001148">
    <property type="entry name" value="CA_dom"/>
</dbReference>
<feature type="domain" description="Alpha-carbonic anhydrase" evidence="2">
    <location>
        <begin position="1"/>
        <end position="38"/>
    </location>
</feature>
<evidence type="ECO:0000259" key="2">
    <source>
        <dbReference type="PROSITE" id="PS51144"/>
    </source>
</evidence>
<sequence>MFMLRRLNQGDEAVPRTPLANNYRPPQPLYNRSVRTNVFTHQVENEKCFDEKKMFYTSNINNFRLTSD</sequence>
<dbReference type="AlphaFoldDB" id="A0AAV4X4I1"/>
<reference evidence="3 4" key="1">
    <citation type="submission" date="2021-06" db="EMBL/GenBank/DDBJ databases">
        <title>Caerostris darwini draft genome.</title>
        <authorList>
            <person name="Kono N."/>
            <person name="Arakawa K."/>
        </authorList>
    </citation>
    <scope>NUCLEOTIDE SEQUENCE [LARGE SCALE GENOMIC DNA]</scope>
</reference>
<evidence type="ECO:0000313" key="4">
    <source>
        <dbReference type="Proteomes" id="UP001054837"/>
    </source>
</evidence>